<reference evidence="2 3" key="1">
    <citation type="journal article" date="2020" name="ISME J.">
        <title>Comparative genomics reveals insights into cyanobacterial evolution and habitat adaptation.</title>
        <authorList>
            <person name="Chen M.Y."/>
            <person name="Teng W.K."/>
            <person name="Zhao L."/>
            <person name="Hu C.X."/>
            <person name="Zhou Y.K."/>
            <person name="Han B.P."/>
            <person name="Song L.R."/>
            <person name="Shu W.S."/>
        </authorList>
    </citation>
    <scope>NUCLEOTIDE SEQUENCE [LARGE SCALE GENOMIC DNA]</scope>
    <source>
        <strain evidence="2 3">FACHB-1040</strain>
    </source>
</reference>
<dbReference type="PANTHER" id="PTHR23150:SF19">
    <property type="entry name" value="FORMYLGLYCINE-GENERATING ENZYME"/>
    <property type="match status" value="1"/>
</dbReference>
<evidence type="ECO:0000313" key="3">
    <source>
        <dbReference type="Proteomes" id="UP000606721"/>
    </source>
</evidence>
<comment type="caution">
    <text evidence="2">The sequence shown here is derived from an EMBL/GenBank/DDBJ whole genome shotgun (WGS) entry which is preliminary data.</text>
</comment>
<dbReference type="Proteomes" id="UP000606721">
    <property type="component" value="Unassembled WGS sequence"/>
</dbReference>
<dbReference type="SUPFAM" id="SSF56112">
    <property type="entry name" value="Protein kinase-like (PK-like)"/>
    <property type="match status" value="1"/>
</dbReference>
<dbReference type="RefSeq" id="WP_190382038.1">
    <property type="nucleotide sequence ID" value="NZ_JACJQT010000002.1"/>
</dbReference>
<dbReference type="PROSITE" id="PS00108">
    <property type="entry name" value="PROTEIN_KINASE_ST"/>
    <property type="match status" value="1"/>
</dbReference>
<dbReference type="InterPro" id="IPR011009">
    <property type="entry name" value="Kinase-like_dom_sf"/>
</dbReference>
<dbReference type="CDD" id="cd14014">
    <property type="entry name" value="STKc_PknB_like"/>
    <property type="match status" value="1"/>
</dbReference>
<dbReference type="Pfam" id="PF00069">
    <property type="entry name" value="Pkinase"/>
    <property type="match status" value="1"/>
</dbReference>
<dbReference type="SUPFAM" id="SSF56436">
    <property type="entry name" value="C-type lectin-like"/>
    <property type="match status" value="1"/>
</dbReference>
<evidence type="ECO:0000259" key="1">
    <source>
        <dbReference type="PROSITE" id="PS50011"/>
    </source>
</evidence>
<name>A0ABR8BRH2_APHFL</name>
<dbReference type="PROSITE" id="PS50011">
    <property type="entry name" value="PROTEIN_KINASE_DOM"/>
    <property type="match status" value="1"/>
</dbReference>
<dbReference type="Pfam" id="PF03781">
    <property type="entry name" value="FGE-sulfatase"/>
    <property type="match status" value="1"/>
</dbReference>
<dbReference type="InterPro" id="IPR000719">
    <property type="entry name" value="Prot_kinase_dom"/>
</dbReference>
<accession>A0ABR8BRH2</accession>
<gene>
    <name evidence="2" type="ORF">H6F99_01125</name>
</gene>
<dbReference type="InterPro" id="IPR042095">
    <property type="entry name" value="SUMF_sf"/>
</dbReference>
<sequence>MSLCINPNCPKPQNPNNILFCETCGSGLLLQGRYRVISELGYGGFGVTFEINEVRTNKAKVLKRLINNDPKALELFKQEAEVLGQLHHPGILKVEPDAYFEYYPHNSQTPIHCLVMEKIQGEDLQKYMQKNGLRPINQTTAIAWLKDLLIILEQVHNKNFFHRDIKPSNIMLRAENAQLVLIDFGTVRKLTTTVVNQQCGVTGIISAGFTPSEQINNNAVPQSDFFALGRTFVYLLTGKEPLNPIMYDAYNEKLDWRNHAPKISSMLADLLDEMMEPLYKDRPGNTQEILQRIAAIEKYLQPRQTTFVPPPVAKSSQPQKTKSTRRIFLKSASLIFGTFTIAVVGQKLFSRNKNPFLAPKIIIPSSNPQTFNFEVVTTDATGNIINRRNASAKYFTEDLGNGVLLEMVEIPGGTFIMGSPASEAGRYSSESPQHQVTVPSFYMGKYELTQAQYQVIMGANPAYFKGYNRPVEQVIWNNAVEFCKKLSQKTGKNYRLPSEAEWEYACRAGTTTPFYFGESITPDLVNYDGNYTYASAPKGQYRQQTTDVGTFPPNAFGLYDMHGNVWEWCQDDWQENYINAPTNGSALISRSNINMLRGGSWYLNPGHCRSAYRSYYILDYYNYYIGFRVVCSGAART</sequence>
<protein>
    <submittedName>
        <fullName evidence="2">SUMF1/EgtB/PvdO family nonheme iron enzyme</fullName>
    </submittedName>
</protein>
<dbReference type="NCBIfam" id="NF045510">
    <property type="entry name" value="4Cys_prefix_kin"/>
    <property type="match status" value="1"/>
</dbReference>
<keyword evidence="3" id="KW-1185">Reference proteome</keyword>
<evidence type="ECO:0000313" key="2">
    <source>
        <dbReference type="EMBL" id="MBD2276971.1"/>
    </source>
</evidence>
<dbReference type="InterPro" id="IPR016187">
    <property type="entry name" value="CTDL_fold"/>
</dbReference>
<dbReference type="Gene3D" id="1.10.510.10">
    <property type="entry name" value="Transferase(Phosphotransferase) domain 1"/>
    <property type="match status" value="1"/>
</dbReference>
<dbReference type="Gene3D" id="3.90.1580.10">
    <property type="entry name" value="paralog of FGE (formylglycine-generating enzyme)"/>
    <property type="match status" value="1"/>
</dbReference>
<dbReference type="InterPro" id="IPR008271">
    <property type="entry name" value="Ser/Thr_kinase_AS"/>
</dbReference>
<dbReference type="InterPro" id="IPR005532">
    <property type="entry name" value="SUMF_dom"/>
</dbReference>
<dbReference type="Gene3D" id="3.30.200.20">
    <property type="entry name" value="Phosphorylase Kinase, domain 1"/>
    <property type="match status" value="1"/>
</dbReference>
<feature type="domain" description="Protein kinase" evidence="1">
    <location>
        <begin position="34"/>
        <end position="300"/>
    </location>
</feature>
<proteinExistence type="predicted"/>
<dbReference type="PANTHER" id="PTHR23150">
    <property type="entry name" value="SULFATASE MODIFYING FACTOR 1, 2"/>
    <property type="match status" value="1"/>
</dbReference>
<dbReference type="EMBL" id="JACJQT010000002">
    <property type="protein sequence ID" value="MBD2276971.1"/>
    <property type="molecule type" value="Genomic_DNA"/>
</dbReference>
<dbReference type="InterPro" id="IPR051043">
    <property type="entry name" value="Sulfatase_Mod_Factor_Kinase"/>
</dbReference>
<organism evidence="2 3">
    <name type="scientific">Aphanizomenon flos-aquae FACHB-1040</name>
    <dbReference type="NCBI Taxonomy" id="2692887"/>
    <lineage>
        <taxon>Bacteria</taxon>
        <taxon>Bacillati</taxon>
        <taxon>Cyanobacteriota</taxon>
        <taxon>Cyanophyceae</taxon>
        <taxon>Nostocales</taxon>
        <taxon>Aphanizomenonaceae</taxon>
        <taxon>Aphanizomenon</taxon>
    </lineage>
</organism>
<dbReference type="SMART" id="SM00220">
    <property type="entry name" value="S_TKc"/>
    <property type="match status" value="1"/>
</dbReference>